<evidence type="ECO:0000313" key="1">
    <source>
        <dbReference type="EMBL" id="MDZ8161266.1"/>
    </source>
</evidence>
<reference evidence="1 2" key="1">
    <citation type="submission" date="2023-10" db="EMBL/GenBank/DDBJ databases">
        <title>Microbacterium xanthum sp. nov., isolated from seaweed.</title>
        <authorList>
            <person name="Lee S.D."/>
        </authorList>
    </citation>
    <scope>NUCLEOTIDE SEQUENCE [LARGE SCALE GENOMIC DNA]</scope>
    <source>
        <strain evidence="1 2">KCTC 19124</strain>
    </source>
</reference>
<organism evidence="1 2">
    <name type="scientific">Microbacterium aquimaris</name>
    <dbReference type="NCBI Taxonomy" id="459816"/>
    <lineage>
        <taxon>Bacteria</taxon>
        <taxon>Bacillati</taxon>
        <taxon>Actinomycetota</taxon>
        <taxon>Actinomycetes</taxon>
        <taxon>Micrococcales</taxon>
        <taxon>Microbacteriaceae</taxon>
        <taxon>Microbacterium</taxon>
    </lineage>
</organism>
<keyword evidence="2" id="KW-1185">Reference proteome</keyword>
<gene>
    <name evidence="1" type="ORF">R2Q92_05405</name>
</gene>
<dbReference type="EMBL" id="JAWJYN010000001">
    <property type="protein sequence ID" value="MDZ8161266.1"/>
    <property type="molecule type" value="Genomic_DNA"/>
</dbReference>
<proteinExistence type="predicted"/>
<evidence type="ECO:0000313" key="2">
    <source>
        <dbReference type="Proteomes" id="UP001291912"/>
    </source>
</evidence>
<comment type="caution">
    <text evidence="1">The sequence shown here is derived from an EMBL/GenBank/DDBJ whole genome shotgun (WGS) entry which is preliminary data.</text>
</comment>
<sequence length="238" mass="26362">MPTTSPAVDALRSARVAFRLMPDTDAHGEEPTERTQGLIKPFRSLACAEVFREERPPVFVVLSPERTISRRKVADAVEGTVTSIKSREPRDVATRLGTKRPRGAPSRVIVDAALARMSRHLMFPSGAEGQTVVLTAAGLIDGFEAHVWDVSDVPVWERVEPYFAVTADGLRSLEPGKDTFHISPLELFFPEVGQIISISATEEYMECFDRAVLAAKKYHQKPSDAEYASAHFAFLKEH</sequence>
<protein>
    <submittedName>
        <fullName evidence="1">Uncharacterized protein</fullName>
    </submittedName>
</protein>
<accession>A0ABU5N5A7</accession>
<name>A0ABU5N5A7_9MICO</name>
<dbReference type="Proteomes" id="UP001291912">
    <property type="component" value="Unassembled WGS sequence"/>
</dbReference>
<dbReference type="RefSeq" id="WP_194423906.1">
    <property type="nucleotide sequence ID" value="NZ_BAAAPT010000001.1"/>
</dbReference>